<dbReference type="Proteomes" id="UP000031671">
    <property type="component" value="Unassembled WGS sequence"/>
</dbReference>
<evidence type="ECO:0008006" key="3">
    <source>
        <dbReference type="Google" id="ProtNLM"/>
    </source>
</evidence>
<reference evidence="1 2" key="2">
    <citation type="submission" date="2015-01" db="EMBL/GenBank/DDBJ databases">
        <authorList>
            <consortium name="NBRP consortium"/>
            <person name="Sawabe T."/>
            <person name="Meirelles P."/>
            <person name="Feng G."/>
            <person name="Sayaka M."/>
            <person name="Hattori M."/>
            <person name="Ohkuma M."/>
        </authorList>
    </citation>
    <scope>NUCLEOTIDE SEQUENCE [LARGE SCALE GENOMIC DNA]</scope>
    <source>
        <strain evidence="2">JCM 19231</strain>
    </source>
</reference>
<dbReference type="EMBL" id="BBRZ01000036">
    <property type="protein sequence ID" value="GAM56735.1"/>
    <property type="molecule type" value="Genomic_DNA"/>
</dbReference>
<evidence type="ECO:0000313" key="2">
    <source>
        <dbReference type="Proteomes" id="UP000031671"/>
    </source>
</evidence>
<accession>A0A0B8NQ73</accession>
<protein>
    <recommendedName>
        <fullName evidence="3">DUF1127 domain-containing protein</fullName>
    </recommendedName>
</protein>
<proteinExistence type="predicted"/>
<evidence type="ECO:0000313" key="1">
    <source>
        <dbReference type="EMBL" id="GAM56735.1"/>
    </source>
</evidence>
<keyword evidence="2" id="KW-1185">Reference proteome</keyword>
<comment type="caution">
    <text evidence="1">The sequence shown here is derived from an EMBL/GenBank/DDBJ whole genome shotgun (WGS) entry which is preliminary data.</text>
</comment>
<dbReference type="AlphaFoldDB" id="A0A0B8NQ73"/>
<name>A0A0B8NQ73_9VIBR</name>
<dbReference type="RefSeq" id="WP_261837215.1">
    <property type="nucleotide sequence ID" value="NZ_AP024882.1"/>
</dbReference>
<gene>
    <name evidence="1" type="ORF">JCM19231_1229</name>
</gene>
<sequence length="80" mass="9499">MRESVLIKLATGLIYLDIKHQEHQWKAARRRHSYISHWNNAHLLRDIGLDSEGRVTHGKVMSAEHKVKLLYRALRWRTTT</sequence>
<organism evidence="1 2">
    <name type="scientific">Vibrio ishigakensis</name>
    <dbReference type="NCBI Taxonomy" id="1481914"/>
    <lineage>
        <taxon>Bacteria</taxon>
        <taxon>Pseudomonadati</taxon>
        <taxon>Pseudomonadota</taxon>
        <taxon>Gammaproteobacteria</taxon>
        <taxon>Vibrionales</taxon>
        <taxon>Vibrionaceae</taxon>
        <taxon>Vibrio</taxon>
    </lineage>
</organism>
<reference evidence="1 2" key="1">
    <citation type="submission" date="2015-01" db="EMBL/GenBank/DDBJ databases">
        <title>Vibrio sp. C1 JCM 19231 whole genome shotgun sequence.</title>
        <authorList>
            <person name="Sawabe T."/>
            <person name="Meirelles P."/>
            <person name="Feng G."/>
            <person name="Sayaka M."/>
            <person name="Hattori M."/>
            <person name="Ohkuma M."/>
        </authorList>
    </citation>
    <scope>NUCLEOTIDE SEQUENCE [LARGE SCALE GENOMIC DNA]</scope>
    <source>
        <strain evidence="2">JCM 19231</strain>
    </source>
</reference>